<evidence type="ECO:0000313" key="1">
    <source>
        <dbReference type="EMBL" id="KKL05644.1"/>
    </source>
</evidence>
<comment type="caution">
    <text evidence="1">The sequence shown here is derived from an EMBL/GenBank/DDBJ whole genome shotgun (WGS) entry which is preliminary data.</text>
</comment>
<accession>A0A0F9A7V8</accession>
<gene>
    <name evidence="1" type="ORF">LCGC14_2603980</name>
</gene>
<reference evidence="1" key="1">
    <citation type="journal article" date="2015" name="Nature">
        <title>Complex archaea that bridge the gap between prokaryotes and eukaryotes.</title>
        <authorList>
            <person name="Spang A."/>
            <person name="Saw J.H."/>
            <person name="Jorgensen S.L."/>
            <person name="Zaremba-Niedzwiedzka K."/>
            <person name="Martijn J."/>
            <person name="Lind A.E."/>
            <person name="van Eijk R."/>
            <person name="Schleper C."/>
            <person name="Guy L."/>
            <person name="Ettema T.J."/>
        </authorList>
    </citation>
    <scope>NUCLEOTIDE SEQUENCE</scope>
</reference>
<protein>
    <submittedName>
        <fullName evidence="1">Uncharacterized protein</fullName>
    </submittedName>
</protein>
<dbReference type="EMBL" id="LAZR01044026">
    <property type="protein sequence ID" value="KKL05644.1"/>
    <property type="molecule type" value="Genomic_DNA"/>
</dbReference>
<dbReference type="GO" id="GO:0006355">
    <property type="term" value="P:regulation of DNA-templated transcription"/>
    <property type="evidence" value="ECO:0007669"/>
    <property type="project" value="InterPro"/>
</dbReference>
<sequence>MKEYKTLQIDAELKDRLTKVAKENNWPISAVVGRLVERWLNGELSGSLADMVRND</sequence>
<dbReference type="SUPFAM" id="SSF47598">
    <property type="entry name" value="Ribbon-helix-helix"/>
    <property type="match status" value="1"/>
</dbReference>
<proteinExistence type="predicted"/>
<organism evidence="1">
    <name type="scientific">marine sediment metagenome</name>
    <dbReference type="NCBI Taxonomy" id="412755"/>
    <lineage>
        <taxon>unclassified sequences</taxon>
        <taxon>metagenomes</taxon>
        <taxon>ecological metagenomes</taxon>
    </lineage>
</organism>
<dbReference type="AlphaFoldDB" id="A0A0F9A7V8"/>
<name>A0A0F9A7V8_9ZZZZ</name>
<dbReference type="InterPro" id="IPR010985">
    <property type="entry name" value="Ribbon_hlx_hlx"/>
</dbReference>